<dbReference type="Pfam" id="PF00892">
    <property type="entry name" value="EamA"/>
    <property type="match status" value="2"/>
</dbReference>
<dbReference type="InterPro" id="IPR000620">
    <property type="entry name" value="EamA_dom"/>
</dbReference>
<evidence type="ECO:0000256" key="6">
    <source>
        <dbReference type="SAM" id="Phobius"/>
    </source>
</evidence>
<feature type="domain" description="EamA" evidence="7">
    <location>
        <begin position="10"/>
        <end position="146"/>
    </location>
</feature>
<dbReference type="AlphaFoldDB" id="A0A0C1IJ00"/>
<dbReference type="SUPFAM" id="SSF103481">
    <property type="entry name" value="Multidrug resistance efflux transporter EmrE"/>
    <property type="match status" value="2"/>
</dbReference>
<feature type="transmembrane region" description="Helical" evidence="6">
    <location>
        <begin position="74"/>
        <end position="95"/>
    </location>
</feature>
<feature type="transmembrane region" description="Helical" evidence="6">
    <location>
        <begin position="255"/>
        <end position="274"/>
    </location>
</feature>
<dbReference type="InterPro" id="IPR051258">
    <property type="entry name" value="Diverse_Substrate_Transporter"/>
</dbReference>
<protein>
    <recommendedName>
        <fullName evidence="7">EamA domain-containing protein</fullName>
    </recommendedName>
</protein>
<feature type="domain" description="EamA" evidence="7">
    <location>
        <begin position="162"/>
        <end position="297"/>
    </location>
</feature>
<name>A0A0C1IJ00_9BACT</name>
<keyword evidence="5 6" id="KW-0472">Membrane</keyword>
<dbReference type="GO" id="GO:0005886">
    <property type="term" value="C:plasma membrane"/>
    <property type="evidence" value="ECO:0007669"/>
    <property type="project" value="UniProtKB-SubCell"/>
</dbReference>
<dbReference type="OrthoDB" id="9813617at2"/>
<keyword evidence="9" id="KW-1185">Reference proteome</keyword>
<keyword evidence="2" id="KW-1003">Cell membrane</keyword>
<feature type="transmembrane region" description="Helical" evidence="6">
    <location>
        <begin position="224"/>
        <end position="243"/>
    </location>
</feature>
<dbReference type="RefSeq" id="WP_039140860.1">
    <property type="nucleotide sequence ID" value="NZ_JSVC01000015.1"/>
</dbReference>
<dbReference type="PANTHER" id="PTHR42920">
    <property type="entry name" value="OS03G0707200 PROTEIN-RELATED"/>
    <property type="match status" value="1"/>
</dbReference>
<evidence type="ECO:0000313" key="9">
    <source>
        <dbReference type="Proteomes" id="UP000031408"/>
    </source>
</evidence>
<evidence type="ECO:0000256" key="5">
    <source>
        <dbReference type="ARBA" id="ARBA00023136"/>
    </source>
</evidence>
<evidence type="ECO:0000256" key="1">
    <source>
        <dbReference type="ARBA" id="ARBA00004651"/>
    </source>
</evidence>
<keyword evidence="3 6" id="KW-0812">Transmembrane</keyword>
<gene>
    <name evidence="8" type="ORF">OI18_14495</name>
</gene>
<dbReference type="Gene3D" id="1.10.3730.20">
    <property type="match status" value="1"/>
</dbReference>
<dbReference type="InterPro" id="IPR037185">
    <property type="entry name" value="EmrE-like"/>
</dbReference>
<sequence>MATSKNLPLPGIVLTFLGAVLFSTKAIIVKLAFRNEQVDVITLLALRMLFSLPFFLGVAIWTRDAAVKPMTARQWVLVSVIGMMGYYISSWFDFIGLQFISAGLERLILFLYPSFVALINMVFFRQRLSRMQKWALLCTYLGIGMAYYGELLLDFGNPNFLFGSMMVFFCSITYAIYLAGSGRLIPQVGSTRFTAYAMLAATTGVLLHFFFTHEVGDLQLKAGMWKYGLLLAIIATVLPAFLMNAGLKQIGSNNAAIVSSIGPVSTIAQAYLFLGETMHIGQIAGTVLVIIGVLLIGWKGRQASGG</sequence>
<feature type="transmembrane region" description="Helical" evidence="6">
    <location>
        <begin position="131"/>
        <end position="148"/>
    </location>
</feature>
<comment type="caution">
    <text evidence="8">The sequence shown here is derived from an EMBL/GenBank/DDBJ whole genome shotgun (WGS) entry which is preliminary data.</text>
</comment>
<dbReference type="STRING" id="1349421.OI18_14495"/>
<keyword evidence="4 6" id="KW-1133">Transmembrane helix</keyword>
<comment type="subcellular location">
    <subcellularLocation>
        <location evidence="1">Cell membrane</location>
        <topology evidence="1">Multi-pass membrane protein</topology>
    </subcellularLocation>
</comment>
<feature type="transmembrane region" description="Helical" evidence="6">
    <location>
        <begin position="7"/>
        <end position="28"/>
    </location>
</feature>
<feature type="transmembrane region" description="Helical" evidence="6">
    <location>
        <begin position="107"/>
        <end position="124"/>
    </location>
</feature>
<reference evidence="8 9" key="1">
    <citation type="submission" date="2014-11" db="EMBL/GenBank/DDBJ databases">
        <title>Genome sequence of Flavihumibacter solisilvae 3-3.</title>
        <authorList>
            <person name="Zhou G."/>
            <person name="Li M."/>
            <person name="Wang G."/>
        </authorList>
    </citation>
    <scope>NUCLEOTIDE SEQUENCE [LARGE SCALE GENOMIC DNA]</scope>
    <source>
        <strain evidence="8 9">3-3</strain>
    </source>
</reference>
<accession>A0A0C1IJ00</accession>
<dbReference type="PANTHER" id="PTHR42920:SF5">
    <property type="entry name" value="EAMA DOMAIN-CONTAINING PROTEIN"/>
    <property type="match status" value="1"/>
</dbReference>
<dbReference type="EMBL" id="JSVC01000015">
    <property type="protein sequence ID" value="KIC94180.1"/>
    <property type="molecule type" value="Genomic_DNA"/>
</dbReference>
<evidence type="ECO:0000259" key="7">
    <source>
        <dbReference type="Pfam" id="PF00892"/>
    </source>
</evidence>
<evidence type="ECO:0000256" key="3">
    <source>
        <dbReference type="ARBA" id="ARBA00022692"/>
    </source>
</evidence>
<proteinExistence type="predicted"/>
<feature type="transmembrane region" description="Helical" evidence="6">
    <location>
        <begin position="40"/>
        <end position="62"/>
    </location>
</feature>
<evidence type="ECO:0000256" key="2">
    <source>
        <dbReference type="ARBA" id="ARBA00022475"/>
    </source>
</evidence>
<feature type="transmembrane region" description="Helical" evidence="6">
    <location>
        <begin position="193"/>
        <end position="212"/>
    </location>
</feature>
<evidence type="ECO:0000313" key="8">
    <source>
        <dbReference type="EMBL" id="KIC94180.1"/>
    </source>
</evidence>
<dbReference type="Proteomes" id="UP000031408">
    <property type="component" value="Unassembled WGS sequence"/>
</dbReference>
<evidence type="ECO:0000256" key="4">
    <source>
        <dbReference type="ARBA" id="ARBA00022989"/>
    </source>
</evidence>
<feature type="transmembrane region" description="Helical" evidence="6">
    <location>
        <begin position="280"/>
        <end position="298"/>
    </location>
</feature>
<organism evidence="8 9">
    <name type="scientific">Flavihumibacter solisilvae</name>
    <dbReference type="NCBI Taxonomy" id="1349421"/>
    <lineage>
        <taxon>Bacteria</taxon>
        <taxon>Pseudomonadati</taxon>
        <taxon>Bacteroidota</taxon>
        <taxon>Chitinophagia</taxon>
        <taxon>Chitinophagales</taxon>
        <taxon>Chitinophagaceae</taxon>
        <taxon>Flavihumibacter</taxon>
    </lineage>
</organism>
<feature type="transmembrane region" description="Helical" evidence="6">
    <location>
        <begin position="160"/>
        <end position="181"/>
    </location>
</feature>